<protein>
    <submittedName>
        <fullName evidence="1">Uncharacterized protein</fullName>
    </submittedName>
</protein>
<gene>
    <name evidence="1" type="ORF">O6H91_23G048200</name>
</gene>
<accession>A0ACC2AAG5</accession>
<dbReference type="EMBL" id="CM055114">
    <property type="protein sequence ID" value="KAJ7514522.1"/>
    <property type="molecule type" value="Genomic_DNA"/>
</dbReference>
<name>A0ACC2AAG5_DIPCM</name>
<organism evidence="1 2">
    <name type="scientific">Diphasiastrum complanatum</name>
    <name type="common">Issler's clubmoss</name>
    <name type="synonym">Lycopodium complanatum</name>
    <dbReference type="NCBI Taxonomy" id="34168"/>
    <lineage>
        <taxon>Eukaryota</taxon>
        <taxon>Viridiplantae</taxon>
        <taxon>Streptophyta</taxon>
        <taxon>Embryophyta</taxon>
        <taxon>Tracheophyta</taxon>
        <taxon>Lycopodiopsida</taxon>
        <taxon>Lycopodiales</taxon>
        <taxon>Lycopodiaceae</taxon>
        <taxon>Lycopodioideae</taxon>
        <taxon>Diphasiastrum</taxon>
    </lineage>
</organism>
<proteinExistence type="predicted"/>
<comment type="caution">
    <text evidence="1">The sequence shown here is derived from an EMBL/GenBank/DDBJ whole genome shotgun (WGS) entry which is preliminary data.</text>
</comment>
<sequence length="116" mass="13703">MFCKRTISYNTAKKRAKHGLLHRTMDSSKKTRVRSFFGRIQLTCFKILLVHSILKADEFTLSKIWAYEKIQSPYNFQYLRKQYLLKCHKAIVTINSCGPFMSKQNTLTLTKRHAKK</sequence>
<dbReference type="Proteomes" id="UP001162992">
    <property type="component" value="Chromosome 23"/>
</dbReference>
<keyword evidence="2" id="KW-1185">Reference proteome</keyword>
<evidence type="ECO:0000313" key="2">
    <source>
        <dbReference type="Proteomes" id="UP001162992"/>
    </source>
</evidence>
<reference evidence="2" key="1">
    <citation type="journal article" date="2024" name="Proc. Natl. Acad. Sci. U.S.A.">
        <title>Extraordinary preservation of gene collinearity over three hundred million years revealed in homosporous lycophytes.</title>
        <authorList>
            <person name="Li C."/>
            <person name="Wickell D."/>
            <person name="Kuo L.Y."/>
            <person name="Chen X."/>
            <person name="Nie B."/>
            <person name="Liao X."/>
            <person name="Peng D."/>
            <person name="Ji J."/>
            <person name="Jenkins J."/>
            <person name="Williams M."/>
            <person name="Shu S."/>
            <person name="Plott C."/>
            <person name="Barry K."/>
            <person name="Rajasekar S."/>
            <person name="Grimwood J."/>
            <person name="Han X."/>
            <person name="Sun S."/>
            <person name="Hou Z."/>
            <person name="He W."/>
            <person name="Dai G."/>
            <person name="Sun C."/>
            <person name="Schmutz J."/>
            <person name="Leebens-Mack J.H."/>
            <person name="Li F.W."/>
            <person name="Wang L."/>
        </authorList>
    </citation>
    <scope>NUCLEOTIDE SEQUENCE [LARGE SCALE GENOMIC DNA]</scope>
    <source>
        <strain evidence="2">cv. PW_Plant_1</strain>
    </source>
</reference>
<evidence type="ECO:0000313" key="1">
    <source>
        <dbReference type="EMBL" id="KAJ7514522.1"/>
    </source>
</evidence>